<evidence type="ECO:0000313" key="2">
    <source>
        <dbReference type="Proteomes" id="UP001335648"/>
    </source>
</evidence>
<dbReference type="Proteomes" id="UP001335648">
    <property type="component" value="Unassembled WGS sequence"/>
</dbReference>
<protein>
    <submittedName>
        <fullName evidence="1">Uncharacterized protein</fullName>
    </submittedName>
</protein>
<dbReference type="EMBL" id="JAULUE010002056">
    <property type="protein sequence ID" value="KAK5889768.1"/>
    <property type="molecule type" value="Genomic_DNA"/>
</dbReference>
<evidence type="ECO:0000313" key="1">
    <source>
        <dbReference type="EMBL" id="KAK5889768.1"/>
    </source>
</evidence>
<name>A0AAN8BUM1_9TELE</name>
<organism evidence="1 2">
    <name type="scientific">Champsocephalus esox</name>
    <name type="common">pike icefish</name>
    <dbReference type="NCBI Taxonomy" id="159716"/>
    <lineage>
        <taxon>Eukaryota</taxon>
        <taxon>Metazoa</taxon>
        <taxon>Chordata</taxon>
        <taxon>Craniata</taxon>
        <taxon>Vertebrata</taxon>
        <taxon>Euteleostomi</taxon>
        <taxon>Actinopterygii</taxon>
        <taxon>Neopterygii</taxon>
        <taxon>Teleostei</taxon>
        <taxon>Neoteleostei</taxon>
        <taxon>Acanthomorphata</taxon>
        <taxon>Eupercaria</taxon>
        <taxon>Perciformes</taxon>
        <taxon>Notothenioidei</taxon>
        <taxon>Channichthyidae</taxon>
        <taxon>Champsocephalus</taxon>
    </lineage>
</organism>
<comment type="caution">
    <text evidence="1">The sequence shown here is derived from an EMBL/GenBank/DDBJ whole genome shotgun (WGS) entry which is preliminary data.</text>
</comment>
<gene>
    <name evidence="1" type="ORF">CesoFtcFv8_013355</name>
</gene>
<sequence>MRTSVLSFHLKNHSIHPHNSSSSSSSSAAMMLSRFLRPRTGELFPYELQSGWSRMWFLTLKELLLPAHGSNGNI</sequence>
<keyword evidence="2" id="KW-1185">Reference proteome</keyword>
<reference evidence="1 2" key="1">
    <citation type="journal article" date="2023" name="Mol. Biol. Evol.">
        <title>Genomics of Secondarily Temperate Adaptation in the Only Non-Antarctic Icefish.</title>
        <authorList>
            <person name="Rivera-Colon A.G."/>
            <person name="Rayamajhi N."/>
            <person name="Minhas B.F."/>
            <person name="Madrigal G."/>
            <person name="Bilyk K.T."/>
            <person name="Yoon V."/>
            <person name="Hune M."/>
            <person name="Gregory S."/>
            <person name="Cheng C.H.C."/>
            <person name="Catchen J.M."/>
        </authorList>
    </citation>
    <scope>NUCLEOTIDE SEQUENCE [LARGE SCALE GENOMIC DNA]</scope>
    <source>
        <strain evidence="1">JC2023a</strain>
    </source>
</reference>
<dbReference type="AlphaFoldDB" id="A0AAN8BUM1"/>
<proteinExistence type="predicted"/>
<accession>A0AAN8BUM1</accession>